<organism evidence="1 2">
    <name type="scientific">Caenorhabditis tropicalis</name>
    <dbReference type="NCBI Taxonomy" id="1561998"/>
    <lineage>
        <taxon>Eukaryota</taxon>
        <taxon>Metazoa</taxon>
        <taxon>Ecdysozoa</taxon>
        <taxon>Nematoda</taxon>
        <taxon>Chromadorea</taxon>
        <taxon>Rhabditida</taxon>
        <taxon>Rhabditina</taxon>
        <taxon>Rhabditomorpha</taxon>
        <taxon>Rhabditoidea</taxon>
        <taxon>Rhabditidae</taxon>
        <taxon>Peloderinae</taxon>
        <taxon>Caenorhabditis</taxon>
    </lineage>
</organism>
<sequence>MLSDLQFTLKMTVKWRRDYEEAQREIERSYRRMEDKKQRRALNRFDALIDKASYNPYESPDIPFIETTDKDPLEEEYPKAIHIGNLTEPCPFNGDLMFRGEKNFSCCKSVYPGIGTTLLAEAVAVDRRRWSRTRKSTDEKDLVKP</sequence>
<evidence type="ECO:0000313" key="1">
    <source>
        <dbReference type="Proteomes" id="UP000095282"/>
    </source>
</evidence>
<reference evidence="2" key="1">
    <citation type="submission" date="2016-11" db="UniProtKB">
        <authorList>
            <consortium name="WormBaseParasite"/>
        </authorList>
    </citation>
    <scope>IDENTIFICATION</scope>
</reference>
<accession>A0A1I7TPB0</accession>
<dbReference type="WBParaSite" id="Csp11.Scaffold629.g10428.t1">
    <property type="protein sequence ID" value="Csp11.Scaffold629.g10428.t1"/>
    <property type="gene ID" value="Csp11.Scaffold629.g10428"/>
</dbReference>
<dbReference type="AlphaFoldDB" id="A0A1I7TPB0"/>
<name>A0A1I7TPB0_9PELO</name>
<evidence type="ECO:0000313" key="2">
    <source>
        <dbReference type="WBParaSite" id="Csp11.Scaffold629.g10428.t1"/>
    </source>
</evidence>
<protein>
    <submittedName>
        <fullName evidence="2">PEHE domain-containing protein</fullName>
    </submittedName>
</protein>
<keyword evidence="1" id="KW-1185">Reference proteome</keyword>
<proteinExistence type="predicted"/>
<dbReference type="Proteomes" id="UP000095282">
    <property type="component" value="Unplaced"/>
</dbReference>